<evidence type="ECO:0000313" key="2">
    <source>
        <dbReference type="EMBL" id="SFQ26541.1"/>
    </source>
</evidence>
<dbReference type="PROSITE" id="PS50844">
    <property type="entry name" value="AFP_LIKE"/>
    <property type="match status" value="1"/>
</dbReference>
<gene>
    <name evidence="2" type="ORF">SAMN05444277_107183</name>
</gene>
<evidence type="ECO:0000259" key="1">
    <source>
        <dbReference type="PROSITE" id="PS50844"/>
    </source>
</evidence>
<dbReference type="Proteomes" id="UP000199031">
    <property type="component" value="Unassembled WGS sequence"/>
</dbReference>
<dbReference type="SMART" id="SM00858">
    <property type="entry name" value="SAF"/>
    <property type="match status" value="1"/>
</dbReference>
<dbReference type="NCBIfam" id="TIGR03586">
    <property type="entry name" value="PseI"/>
    <property type="match status" value="1"/>
</dbReference>
<protein>
    <submittedName>
        <fullName evidence="2">N-acetylneuraminate synthase</fullName>
    </submittedName>
</protein>
<dbReference type="InterPro" id="IPR013132">
    <property type="entry name" value="PseI/NeuA/B-like_N"/>
</dbReference>
<dbReference type="InterPro" id="IPR006190">
    <property type="entry name" value="SAF_AFP_Neu5Ac"/>
</dbReference>
<sequence>MQISELTCNNNKAYIIAELSANHNNDFDLAVKTIEAMAAAGADAVKVQTFKPESLSLNVNNEFFGPKKDGLWKGYRPYDLYVQAMMPWEWQPKLKVIAERLGMEFFSSPFDKEAVDFLAAMDVPAYKIASLEITDISLISHAASKSKPIIISTGAAGITDIDLAVGACRQAGNNEITLLKCTSEYPAPVEMANLATIPHLKQTFNVEAGVSDHTMGSTVPVVAVTLGGRMVEKHFILSRDLGGPDAAFSMEPDEFAAMVKAVHEAEAAIGKIDYELTEKNKLRRRSLFVTKDIKAGELLTSSNIAPLRPGFGLHPSCYSKVIGKKAKEDIAAGTPLSWQLLA</sequence>
<dbReference type="EMBL" id="FOXQ01000007">
    <property type="protein sequence ID" value="SFQ26541.1"/>
    <property type="molecule type" value="Genomic_DNA"/>
</dbReference>
<evidence type="ECO:0000313" key="3">
    <source>
        <dbReference type="Proteomes" id="UP000199031"/>
    </source>
</evidence>
<name>A0A1I5X3V4_9BACT</name>
<dbReference type="Pfam" id="PF08666">
    <property type="entry name" value="SAF"/>
    <property type="match status" value="1"/>
</dbReference>
<dbReference type="Pfam" id="PF03102">
    <property type="entry name" value="NeuB"/>
    <property type="match status" value="1"/>
</dbReference>
<dbReference type="InterPro" id="IPR036732">
    <property type="entry name" value="AFP_Neu5c_C_sf"/>
</dbReference>
<dbReference type="Gene3D" id="3.90.1210.10">
    <property type="entry name" value="Antifreeze-like/N-acetylneuraminic acid synthase C-terminal domain"/>
    <property type="match status" value="1"/>
</dbReference>
<dbReference type="InterPro" id="IPR013785">
    <property type="entry name" value="Aldolase_TIM"/>
</dbReference>
<proteinExistence type="predicted"/>
<dbReference type="OrthoDB" id="9814210at2"/>
<dbReference type="RefSeq" id="WP_090659169.1">
    <property type="nucleotide sequence ID" value="NZ_FOXQ01000007.1"/>
</dbReference>
<dbReference type="STRING" id="1465490.SAMN05444277_107183"/>
<dbReference type="InterPro" id="IPR051690">
    <property type="entry name" value="PseI-like"/>
</dbReference>
<organism evidence="2 3">
    <name type="scientific">Parafilimonas terrae</name>
    <dbReference type="NCBI Taxonomy" id="1465490"/>
    <lineage>
        <taxon>Bacteria</taxon>
        <taxon>Pseudomonadati</taxon>
        <taxon>Bacteroidota</taxon>
        <taxon>Chitinophagia</taxon>
        <taxon>Chitinophagales</taxon>
        <taxon>Chitinophagaceae</taxon>
        <taxon>Parafilimonas</taxon>
    </lineage>
</organism>
<dbReference type="Gene3D" id="3.20.20.70">
    <property type="entry name" value="Aldolase class I"/>
    <property type="match status" value="1"/>
</dbReference>
<dbReference type="InterPro" id="IPR057736">
    <property type="entry name" value="SAF_PseI/NeuA/NeuB"/>
</dbReference>
<feature type="domain" description="AFP-like" evidence="1">
    <location>
        <begin position="286"/>
        <end position="342"/>
    </location>
</feature>
<dbReference type="PANTHER" id="PTHR42966">
    <property type="entry name" value="N-ACETYLNEURAMINATE SYNTHASE"/>
    <property type="match status" value="1"/>
</dbReference>
<dbReference type="InterPro" id="IPR013974">
    <property type="entry name" value="SAF"/>
</dbReference>
<dbReference type="CDD" id="cd11615">
    <property type="entry name" value="SAF_NeuB_like"/>
    <property type="match status" value="1"/>
</dbReference>
<dbReference type="GO" id="GO:0016051">
    <property type="term" value="P:carbohydrate biosynthetic process"/>
    <property type="evidence" value="ECO:0007669"/>
    <property type="project" value="InterPro"/>
</dbReference>
<dbReference type="SUPFAM" id="SSF51269">
    <property type="entry name" value="AFP III-like domain"/>
    <property type="match status" value="1"/>
</dbReference>
<dbReference type="PANTHER" id="PTHR42966:SF2">
    <property type="entry name" value="PSEUDAMINIC ACID SYNTHASE"/>
    <property type="match status" value="1"/>
</dbReference>
<accession>A0A1I5X3V4</accession>
<keyword evidence="3" id="KW-1185">Reference proteome</keyword>
<dbReference type="SUPFAM" id="SSF51569">
    <property type="entry name" value="Aldolase"/>
    <property type="match status" value="1"/>
</dbReference>
<dbReference type="AlphaFoldDB" id="A0A1I5X3V4"/>
<dbReference type="GO" id="GO:0047444">
    <property type="term" value="F:N-acylneuraminate-9-phosphate synthase activity"/>
    <property type="evidence" value="ECO:0007669"/>
    <property type="project" value="TreeGrafter"/>
</dbReference>
<reference evidence="2 3" key="1">
    <citation type="submission" date="2016-10" db="EMBL/GenBank/DDBJ databases">
        <authorList>
            <person name="de Groot N.N."/>
        </authorList>
    </citation>
    <scope>NUCLEOTIDE SEQUENCE [LARGE SCALE GENOMIC DNA]</scope>
    <source>
        <strain evidence="2 3">DSM 28286</strain>
    </source>
</reference>
<dbReference type="InterPro" id="IPR020030">
    <property type="entry name" value="Pseudaminic_synth_PseI"/>
</dbReference>